<evidence type="ECO:0000256" key="2">
    <source>
        <dbReference type="PROSITE-ProRule" id="PRU00124"/>
    </source>
</evidence>
<dbReference type="EMBL" id="CAJNOJ010000673">
    <property type="protein sequence ID" value="CAF1507778.1"/>
    <property type="molecule type" value="Genomic_DNA"/>
</dbReference>
<protein>
    <submittedName>
        <fullName evidence="3">Uncharacterized protein</fullName>
    </submittedName>
</protein>
<dbReference type="OrthoDB" id="538336at2759"/>
<gene>
    <name evidence="3" type="ORF">EDS130_LOCUS43043</name>
</gene>
<dbReference type="SUPFAM" id="SSF57424">
    <property type="entry name" value="LDL receptor-like module"/>
    <property type="match status" value="1"/>
</dbReference>
<comment type="caution">
    <text evidence="2">Lacks conserved residue(s) required for the propagation of feature annotation.</text>
</comment>
<accession>A0A815TUR5</accession>
<proteinExistence type="predicted"/>
<evidence type="ECO:0000313" key="4">
    <source>
        <dbReference type="Proteomes" id="UP000663852"/>
    </source>
</evidence>
<feature type="disulfide bond" evidence="2">
    <location>
        <begin position="248"/>
        <end position="260"/>
    </location>
</feature>
<sequence length="439" mass="51992">MISDFWIIDYNKKNLYYGFFVGNGLVGIRNILDAGCTIEGDNVVLLQQTARYRLKIMEELEDNNDKNINPSIYEIISKSSSPDEQFFNNSVQLVHTTKTHIETFIMRMKLLSVDQIYELERKITSEDLYLWSIPIDIIENYEIYIETNDISLEDEMITNCTLPRFGSMCQYEFYYYHRNYSSLYEIIHGYYKSYEYDPPDLTCYLHLQCNRDYASVCLDWTEICNGKLDCLDGPYDEEHCWQLEFIECNEHEYQCQNGLCIPNEFVNDNVINFDCLDRSDEINPNLDVYRIMHRQEPAFGYEDAICQNRFLTNSCFEKRHDLLLKSIFSIKDQSISNQCWFALQYYFGIKNSMYSSLSINIMNNICKTILKENCSETLVFPNIPIFFGHIYMVFNTNNLSFPYLCSNQSHFTYDISINYMKCLSTDLNLQLIIENEITW</sequence>
<dbReference type="SMART" id="SM00192">
    <property type="entry name" value="LDLa"/>
    <property type="match status" value="2"/>
</dbReference>
<dbReference type="Pfam" id="PF00057">
    <property type="entry name" value="Ldl_recept_a"/>
    <property type="match status" value="1"/>
</dbReference>
<dbReference type="InterPro" id="IPR002172">
    <property type="entry name" value="LDrepeatLR_classA_rpt"/>
</dbReference>
<organism evidence="3 4">
    <name type="scientific">Adineta ricciae</name>
    <name type="common">Rotifer</name>
    <dbReference type="NCBI Taxonomy" id="249248"/>
    <lineage>
        <taxon>Eukaryota</taxon>
        <taxon>Metazoa</taxon>
        <taxon>Spiralia</taxon>
        <taxon>Gnathifera</taxon>
        <taxon>Rotifera</taxon>
        <taxon>Eurotatoria</taxon>
        <taxon>Bdelloidea</taxon>
        <taxon>Adinetida</taxon>
        <taxon>Adinetidae</taxon>
        <taxon>Adineta</taxon>
    </lineage>
</organism>
<dbReference type="Proteomes" id="UP000663852">
    <property type="component" value="Unassembled WGS sequence"/>
</dbReference>
<keyword evidence="1 2" id="KW-1015">Disulfide bond</keyword>
<comment type="caution">
    <text evidence="3">The sequence shown here is derived from an EMBL/GenBank/DDBJ whole genome shotgun (WGS) entry which is preliminary data.</text>
</comment>
<evidence type="ECO:0000256" key="1">
    <source>
        <dbReference type="ARBA" id="ARBA00023157"/>
    </source>
</evidence>
<dbReference type="PROSITE" id="PS50068">
    <property type="entry name" value="LDLRA_2"/>
    <property type="match status" value="1"/>
</dbReference>
<dbReference type="AlphaFoldDB" id="A0A815TUR5"/>
<dbReference type="Gene3D" id="4.10.400.10">
    <property type="entry name" value="Low-density Lipoprotein Receptor"/>
    <property type="match status" value="1"/>
</dbReference>
<name>A0A815TUR5_ADIRI</name>
<reference evidence="3" key="1">
    <citation type="submission" date="2021-02" db="EMBL/GenBank/DDBJ databases">
        <authorList>
            <person name="Nowell W R."/>
        </authorList>
    </citation>
    <scope>NUCLEOTIDE SEQUENCE</scope>
</reference>
<evidence type="ECO:0000313" key="3">
    <source>
        <dbReference type="EMBL" id="CAF1507778.1"/>
    </source>
</evidence>
<dbReference type="CDD" id="cd00112">
    <property type="entry name" value="LDLa"/>
    <property type="match status" value="1"/>
</dbReference>
<dbReference type="Gene3D" id="1.20.140.10">
    <property type="entry name" value="Butyryl-CoA Dehydrogenase, subunit A, domain 3"/>
    <property type="match status" value="1"/>
</dbReference>
<dbReference type="InterPro" id="IPR036055">
    <property type="entry name" value="LDL_receptor-like_sf"/>
</dbReference>